<dbReference type="InParanoid" id="A0A1E7EZ44"/>
<proteinExistence type="predicted"/>
<dbReference type="AlphaFoldDB" id="A0A1E7EZ44"/>
<dbReference type="PROSITE" id="PS50005">
    <property type="entry name" value="TPR"/>
    <property type="match status" value="1"/>
</dbReference>
<evidence type="ECO:0000256" key="2">
    <source>
        <dbReference type="SAM" id="MobiDB-lite"/>
    </source>
</evidence>
<dbReference type="Gene3D" id="1.25.40.10">
    <property type="entry name" value="Tetratricopeptide repeat domain"/>
    <property type="match status" value="2"/>
</dbReference>
<name>A0A1E7EZ44_9STRA</name>
<dbReference type="Pfam" id="PF13181">
    <property type="entry name" value="TPR_8"/>
    <property type="match status" value="1"/>
</dbReference>
<dbReference type="SUPFAM" id="SSF48452">
    <property type="entry name" value="TPR-like"/>
    <property type="match status" value="1"/>
</dbReference>
<dbReference type="Proteomes" id="UP000095751">
    <property type="component" value="Unassembled WGS sequence"/>
</dbReference>
<evidence type="ECO:0000313" key="4">
    <source>
        <dbReference type="Proteomes" id="UP000095751"/>
    </source>
</evidence>
<dbReference type="InterPro" id="IPR019734">
    <property type="entry name" value="TPR_rpt"/>
</dbReference>
<evidence type="ECO:0000256" key="1">
    <source>
        <dbReference type="PROSITE-ProRule" id="PRU00339"/>
    </source>
</evidence>
<protein>
    <submittedName>
        <fullName evidence="3">Uncharacterized protein</fullName>
    </submittedName>
</protein>
<keyword evidence="4" id="KW-1185">Reference proteome</keyword>
<organism evidence="3 4">
    <name type="scientific">Fragilariopsis cylindrus CCMP1102</name>
    <dbReference type="NCBI Taxonomy" id="635003"/>
    <lineage>
        <taxon>Eukaryota</taxon>
        <taxon>Sar</taxon>
        <taxon>Stramenopiles</taxon>
        <taxon>Ochrophyta</taxon>
        <taxon>Bacillariophyta</taxon>
        <taxon>Bacillariophyceae</taxon>
        <taxon>Bacillariophycidae</taxon>
        <taxon>Bacillariales</taxon>
        <taxon>Bacillariaceae</taxon>
        <taxon>Fragilariopsis</taxon>
    </lineage>
</organism>
<dbReference type="EMBL" id="KV784369">
    <property type="protein sequence ID" value="OEU11241.1"/>
    <property type="molecule type" value="Genomic_DNA"/>
</dbReference>
<evidence type="ECO:0000313" key="3">
    <source>
        <dbReference type="EMBL" id="OEU11241.1"/>
    </source>
</evidence>
<gene>
    <name evidence="3" type="ORF">FRACYDRAFT_246354</name>
</gene>
<dbReference type="InterPro" id="IPR011990">
    <property type="entry name" value="TPR-like_helical_dom_sf"/>
</dbReference>
<sequence length="294" mass="33099">MVRSMIRGTTGCFYFGRRLAMTATVTSQQPLYYYHCSSSKTSFPTTSNDNSERQRQQRFFSTNNNDGNDGDNSGHDVKSSSSSSTYTQLLTEATAKQLQGDVPSAIKLTIQALEIMKEDVHANDDDDNENEIAETILFLGKLYQLENQFENAVESFEKARDLFDSGSSGGSSRKKRYFTSITHLAYAQKELGQYNVSERNYLYSLKGLEILGGYTDGMTNHTCYELSQLYKAQHKFRKAIDVLETMKMNLSNVFGKTDSKVLQLNSELANLLILLETQEQSQEKQPSSSAVIMN</sequence>
<reference evidence="3 4" key="1">
    <citation type="submission" date="2016-09" db="EMBL/GenBank/DDBJ databases">
        <title>Extensive genetic diversity and differential bi-allelic expression allows diatom success in the polar Southern Ocean.</title>
        <authorList>
            <consortium name="DOE Joint Genome Institute"/>
            <person name="Mock T."/>
            <person name="Otillar R.P."/>
            <person name="Strauss J."/>
            <person name="Dupont C."/>
            <person name="Frickenhaus S."/>
            <person name="Maumus F."/>
            <person name="Mcmullan M."/>
            <person name="Sanges R."/>
            <person name="Schmutz J."/>
            <person name="Toseland A."/>
            <person name="Valas R."/>
            <person name="Veluchamy A."/>
            <person name="Ward B.J."/>
            <person name="Allen A."/>
            <person name="Barry K."/>
            <person name="Falciatore A."/>
            <person name="Ferrante M."/>
            <person name="Fortunato A.E."/>
            <person name="Gloeckner G."/>
            <person name="Gruber A."/>
            <person name="Hipkin R."/>
            <person name="Janech M."/>
            <person name="Kroth P."/>
            <person name="Leese F."/>
            <person name="Lindquist E."/>
            <person name="Lyon B.R."/>
            <person name="Martin J."/>
            <person name="Mayer C."/>
            <person name="Parker M."/>
            <person name="Quesneville H."/>
            <person name="Raymond J."/>
            <person name="Uhlig C."/>
            <person name="Valentin K.U."/>
            <person name="Worden A.Z."/>
            <person name="Armbrust E.V."/>
            <person name="Bowler C."/>
            <person name="Green B."/>
            <person name="Moulton V."/>
            <person name="Van Oosterhout C."/>
            <person name="Grigoriev I."/>
        </authorList>
    </citation>
    <scope>NUCLEOTIDE SEQUENCE [LARGE SCALE GENOMIC DNA]</scope>
    <source>
        <strain evidence="3 4">CCMP1102</strain>
    </source>
</reference>
<feature type="region of interest" description="Disordered" evidence="2">
    <location>
        <begin position="60"/>
        <end position="84"/>
    </location>
</feature>
<dbReference type="KEGG" id="fcy:FRACYDRAFT_246354"/>
<keyword evidence="1" id="KW-0802">TPR repeat</keyword>
<accession>A0A1E7EZ44</accession>
<feature type="repeat" description="TPR" evidence="1">
    <location>
        <begin position="133"/>
        <end position="166"/>
    </location>
</feature>